<evidence type="ECO:0000313" key="2">
    <source>
        <dbReference type="Proteomes" id="UP001623349"/>
    </source>
</evidence>
<accession>A0ABQ0EUM1</accession>
<dbReference type="Proteomes" id="UP001623349">
    <property type="component" value="Unassembled WGS sequence"/>
</dbReference>
<keyword evidence="2" id="KW-1185">Reference proteome</keyword>
<comment type="caution">
    <text evidence="1">The sequence shown here is derived from an EMBL/GenBank/DDBJ whole genome shotgun (WGS) entry which is preliminary data.</text>
</comment>
<sequence>MGSIPYRTSTTDITRSTIYSDKIIFFSVSAILDGTNSTLCTTVTPYTIHFPNITINSTPPDVPNPFPIDSTTANSSVPSIIIPFPESRMNSTNNTVEATDNFTTASINPIITYIFNTNCTNLVTSARPFPILYSKNHMYSNHTMQTGCVGNTTDGNKSSSATGISMRLVNPDAIVMSDIAFTITETHLITQNATTSYLPTPGVNATTNTTNVITYTLMLPFPVD</sequence>
<protein>
    <submittedName>
        <fullName evidence="1">Uncharacterized protein</fullName>
    </submittedName>
</protein>
<name>A0ABQ0EUM1_APOSI</name>
<proteinExistence type="predicted"/>
<gene>
    <name evidence="1" type="ORF">APTSU1_000595400</name>
</gene>
<organism evidence="1 2">
    <name type="scientific">Apodemus speciosus</name>
    <name type="common">Large Japanese field mouse</name>
    <dbReference type="NCBI Taxonomy" id="105296"/>
    <lineage>
        <taxon>Eukaryota</taxon>
        <taxon>Metazoa</taxon>
        <taxon>Chordata</taxon>
        <taxon>Craniata</taxon>
        <taxon>Vertebrata</taxon>
        <taxon>Euteleostomi</taxon>
        <taxon>Mammalia</taxon>
        <taxon>Eutheria</taxon>
        <taxon>Euarchontoglires</taxon>
        <taxon>Glires</taxon>
        <taxon>Rodentia</taxon>
        <taxon>Myomorpha</taxon>
        <taxon>Muroidea</taxon>
        <taxon>Muridae</taxon>
        <taxon>Murinae</taxon>
        <taxon>Apodemus</taxon>
    </lineage>
</organism>
<dbReference type="EMBL" id="BAAFST010000006">
    <property type="protein sequence ID" value="GAB1290724.1"/>
    <property type="molecule type" value="Genomic_DNA"/>
</dbReference>
<reference evidence="1 2" key="1">
    <citation type="submission" date="2024-08" db="EMBL/GenBank/DDBJ databases">
        <title>The draft genome of Apodemus speciosus.</title>
        <authorList>
            <person name="Nabeshima K."/>
            <person name="Suzuki S."/>
            <person name="Onuma M."/>
        </authorList>
    </citation>
    <scope>NUCLEOTIDE SEQUENCE [LARGE SCALE GENOMIC DNA]</scope>
    <source>
        <strain evidence="1">IB14-021</strain>
    </source>
</reference>
<evidence type="ECO:0000313" key="1">
    <source>
        <dbReference type="EMBL" id="GAB1290724.1"/>
    </source>
</evidence>